<evidence type="ECO:0000259" key="4">
    <source>
        <dbReference type="SMART" id="SM00385"/>
    </source>
</evidence>
<dbReference type="InterPro" id="IPR013763">
    <property type="entry name" value="Cyclin-like_dom"/>
</dbReference>
<dbReference type="EMBL" id="CAXHTA020000012">
    <property type="protein sequence ID" value="CAL5225461.1"/>
    <property type="molecule type" value="Genomic_DNA"/>
</dbReference>
<feature type="region of interest" description="Disordered" evidence="3">
    <location>
        <begin position="321"/>
        <end position="352"/>
    </location>
</feature>
<accession>A0ABP1G137</accession>
<dbReference type="InterPro" id="IPR036915">
    <property type="entry name" value="Cyclin-like_sf"/>
</dbReference>
<proteinExistence type="inferred from homology"/>
<dbReference type="InterPro" id="IPR031658">
    <property type="entry name" value="Cyclin_C_2"/>
</dbReference>
<dbReference type="Proteomes" id="UP001497392">
    <property type="component" value="Unassembled WGS sequence"/>
</dbReference>
<feature type="domain" description="Cyclin-like" evidence="4">
    <location>
        <begin position="79"/>
        <end position="160"/>
    </location>
</feature>
<dbReference type="Gene3D" id="1.10.472.10">
    <property type="entry name" value="Cyclin-like"/>
    <property type="match status" value="2"/>
</dbReference>
<name>A0ABP1G137_9CHLO</name>
<feature type="compositionally biased region" description="Low complexity" evidence="3">
    <location>
        <begin position="40"/>
        <end position="50"/>
    </location>
</feature>
<dbReference type="InterPro" id="IPR043198">
    <property type="entry name" value="Cyclin/Ssn8"/>
</dbReference>
<evidence type="ECO:0000313" key="6">
    <source>
        <dbReference type="Proteomes" id="UP001497392"/>
    </source>
</evidence>
<evidence type="ECO:0000256" key="3">
    <source>
        <dbReference type="SAM" id="MobiDB-lite"/>
    </source>
</evidence>
<keyword evidence="6" id="KW-1185">Reference proteome</keyword>
<organism evidence="5 6">
    <name type="scientific">Coccomyxa viridis</name>
    <dbReference type="NCBI Taxonomy" id="1274662"/>
    <lineage>
        <taxon>Eukaryota</taxon>
        <taxon>Viridiplantae</taxon>
        <taxon>Chlorophyta</taxon>
        <taxon>core chlorophytes</taxon>
        <taxon>Trebouxiophyceae</taxon>
        <taxon>Trebouxiophyceae incertae sedis</taxon>
        <taxon>Coccomyxaceae</taxon>
        <taxon>Coccomyxa</taxon>
    </lineage>
</organism>
<protein>
    <submittedName>
        <fullName evidence="5">G8282 protein</fullName>
    </submittedName>
</protein>
<gene>
    <name evidence="5" type="primary">g8282</name>
    <name evidence="5" type="ORF">VP750_LOCUS7120</name>
</gene>
<feature type="region of interest" description="Disordered" evidence="3">
    <location>
        <begin position="33"/>
        <end position="64"/>
    </location>
</feature>
<evidence type="ECO:0000256" key="2">
    <source>
        <dbReference type="RuleBase" id="RU000383"/>
    </source>
</evidence>
<keyword evidence="1 2" id="KW-0195">Cyclin</keyword>
<evidence type="ECO:0000256" key="1">
    <source>
        <dbReference type="ARBA" id="ARBA00023127"/>
    </source>
</evidence>
<dbReference type="InterPro" id="IPR006671">
    <property type="entry name" value="Cyclin_N"/>
</dbReference>
<dbReference type="SMART" id="SM00385">
    <property type="entry name" value="CYCLIN"/>
    <property type="match status" value="1"/>
</dbReference>
<reference evidence="5 6" key="1">
    <citation type="submission" date="2024-06" db="EMBL/GenBank/DDBJ databases">
        <authorList>
            <person name="Kraege A."/>
            <person name="Thomma B."/>
        </authorList>
    </citation>
    <scope>NUCLEOTIDE SEQUENCE [LARGE SCALE GENOMIC DNA]</scope>
</reference>
<dbReference type="Pfam" id="PF00134">
    <property type="entry name" value="Cyclin_N"/>
    <property type="match status" value="1"/>
</dbReference>
<dbReference type="PANTHER" id="PTHR10026">
    <property type="entry name" value="CYCLIN"/>
    <property type="match status" value="1"/>
</dbReference>
<comment type="caution">
    <text evidence="5">The sequence shown here is derived from an EMBL/GenBank/DDBJ whole genome shotgun (WGS) entry which is preliminary data.</text>
</comment>
<comment type="similarity">
    <text evidence="2">Belongs to the cyclin family.</text>
</comment>
<feature type="compositionally biased region" description="Polar residues" evidence="3">
    <location>
        <begin position="324"/>
        <end position="342"/>
    </location>
</feature>
<feature type="compositionally biased region" description="Basic and acidic residues" evidence="3">
    <location>
        <begin position="343"/>
        <end position="352"/>
    </location>
</feature>
<dbReference type="SUPFAM" id="SSF47954">
    <property type="entry name" value="Cyclin-like"/>
    <property type="match status" value="2"/>
</dbReference>
<sequence length="352" mass="38245">MNFETSSHSKRWLFTPEELASVREERHQRVAQALAKVQGEAQAQQPEAPQSNGQPAKKGKKLRPPSLADEAVLLKYYKGRVQEMCRAFGFPAKVQAAAITFLARFYLRHSPLEHDVKNIMLACLYLAGKVEEAYIGAEEMCKRLQQQEETLLNLEPQVLQGLGFDLITYSPHSALAGFFMDLRAMKEAQHDSSSAALQDITEQQIGDAKKAARAAADALMLTDAPLLFPPGQLALAAMRSGFNKVKANFTGVLAEIARKAGAASAAQAPREDICGTLKAAISSIDAFGAEGSQAVSAEEARKVDRRVKACQGLIAKATVDKPVKQQQTQVQSELNGASTTEPPSKRLKLDDI</sequence>
<evidence type="ECO:0000313" key="5">
    <source>
        <dbReference type="EMBL" id="CAL5225461.1"/>
    </source>
</evidence>
<dbReference type="Pfam" id="PF16899">
    <property type="entry name" value="Cyclin_C_2"/>
    <property type="match status" value="1"/>
</dbReference>